<accession>A0A9W7DL40</accession>
<evidence type="ECO:0000313" key="1">
    <source>
        <dbReference type="EMBL" id="GMG60243.1"/>
    </source>
</evidence>
<protein>
    <submittedName>
        <fullName evidence="1">Unnamed protein product</fullName>
    </submittedName>
</protein>
<name>A0A9W7DL40_AMBMO</name>
<reference evidence="1" key="1">
    <citation type="submission" date="2023-04" db="EMBL/GenBank/DDBJ databases">
        <title>Ambrosiozyma monospora NBRC 1965.</title>
        <authorList>
            <person name="Ichikawa N."/>
            <person name="Sato H."/>
            <person name="Tonouchi N."/>
        </authorList>
    </citation>
    <scope>NUCLEOTIDE SEQUENCE</scope>
    <source>
        <strain evidence="1">NBRC 1965</strain>
    </source>
</reference>
<gene>
    <name evidence="1" type="ORF">Amon01_000880100</name>
</gene>
<dbReference type="EMBL" id="BSXU01008424">
    <property type="protein sequence ID" value="GMG60243.1"/>
    <property type="molecule type" value="Genomic_DNA"/>
</dbReference>
<sequence>MSKYAELIREVTSQQEEAARLAASGKSFDHIYVHIGNLIDSFASSLTVDINISLDSDEERKEHPDKMSEMNISLLLFGILANMLKSSAFINGINFRMLAMSKQLYEQSQQPQQEQPHNKPAFMDFGDSSFYYNAIVESCMTITRLAPSILQYSEVMQFLPNFIHYVLSSGIVLSCFLYHKTPVIQQSATKAMKRICDFVKDFKCFKVQQVFFSDPFVTICLHFYENILPSETNLVKFVRDCMHSDVFESLIGLDLESLGADAPFGKDVQSSILKEIGPFRSPIYNVNSCGSSSSSSGLNSMLGNKEKFMQSLLFGKGQDFMELTKFFTMPLATMIPFEKAATHYKPFKAHLVDEHDRGNDEDDAFAYQ</sequence>
<proteinExistence type="predicted"/>
<comment type="caution">
    <text evidence="1">The sequence shown here is derived from an EMBL/GenBank/DDBJ whole genome shotgun (WGS) entry which is preliminary data.</text>
</comment>
<keyword evidence="2" id="KW-1185">Reference proteome</keyword>
<dbReference type="AlphaFoldDB" id="A0A9W7DL40"/>
<dbReference type="Proteomes" id="UP001165063">
    <property type="component" value="Unassembled WGS sequence"/>
</dbReference>
<organism evidence="1 2">
    <name type="scientific">Ambrosiozyma monospora</name>
    <name type="common">Yeast</name>
    <name type="synonym">Endomycopsis monosporus</name>
    <dbReference type="NCBI Taxonomy" id="43982"/>
    <lineage>
        <taxon>Eukaryota</taxon>
        <taxon>Fungi</taxon>
        <taxon>Dikarya</taxon>
        <taxon>Ascomycota</taxon>
        <taxon>Saccharomycotina</taxon>
        <taxon>Pichiomycetes</taxon>
        <taxon>Pichiales</taxon>
        <taxon>Pichiaceae</taxon>
        <taxon>Ambrosiozyma</taxon>
    </lineage>
</organism>
<evidence type="ECO:0000313" key="2">
    <source>
        <dbReference type="Proteomes" id="UP001165063"/>
    </source>
</evidence>